<evidence type="ECO:0000313" key="2">
    <source>
        <dbReference type="Proteomes" id="UP001163324"/>
    </source>
</evidence>
<reference evidence="1" key="1">
    <citation type="submission" date="2022-10" db="EMBL/GenBank/DDBJ databases">
        <title>Complete Genome of Trichothecium roseum strain YXFP-22015, a Plant Pathogen Isolated from Citrus.</title>
        <authorList>
            <person name="Wang Y."/>
            <person name="Zhu L."/>
        </authorList>
    </citation>
    <scope>NUCLEOTIDE SEQUENCE</scope>
    <source>
        <strain evidence="1">YXFP-22015</strain>
    </source>
</reference>
<dbReference type="EMBL" id="CM047943">
    <property type="protein sequence ID" value="KAI9900694.1"/>
    <property type="molecule type" value="Genomic_DNA"/>
</dbReference>
<sequence length="433" mass="47887">MGKEAFIDSYFRILLEGSEKGFQSQEDIEHYKEQLISYLIQHEESTDANKAGRTHTIIHPDDTPAENKIAALPNGLLADDSVYEKIKGVDSLAGIIRALRTTLKMPRKASSENRQHSGSPAVQAEPKQVVTPSKRVTPNRKIIKLSVKSGSAKKASSSPRATRSALRRLGNRDSSSVYTPSPKRKHSSGSPNRSQARDKTQDASTEWSENSSCASDNTPTSQQNMSSPIALPSSGVEAECTWDEAMAQFTERMSPVPLDVSQAALLDCLELVIRDRNPSPTSEDFDTSDTPLKRLNLAMPRVAAMLRLIPNDEMARYKAKLTVVCSKEEFAGMDAEQRLYRFAKVLYSNEQLQAFSSLNWDRVDAAARACALLAATTGPDGEDFNQKFLNAWVDCKLRDIRMLKRILTVEEEVNAIVPSSPQVWPAHGEADYA</sequence>
<proteinExistence type="predicted"/>
<organism evidence="1 2">
    <name type="scientific">Trichothecium roseum</name>
    <dbReference type="NCBI Taxonomy" id="47278"/>
    <lineage>
        <taxon>Eukaryota</taxon>
        <taxon>Fungi</taxon>
        <taxon>Dikarya</taxon>
        <taxon>Ascomycota</taxon>
        <taxon>Pezizomycotina</taxon>
        <taxon>Sordariomycetes</taxon>
        <taxon>Hypocreomycetidae</taxon>
        <taxon>Hypocreales</taxon>
        <taxon>Hypocreales incertae sedis</taxon>
        <taxon>Trichothecium</taxon>
    </lineage>
</organism>
<keyword evidence="2" id="KW-1185">Reference proteome</keyword>
<comment type="caution">
    <text evidence="1">The sequence shown here is derived from an EMBL/GenBank/DDBJ whole genome shotgun (WGS) entry which is preliminary data.</text>
</comment>
<evidence type="ECO:0000313" key="1">
    <source>
        <dbReference type="EMBL" id="KAI9900694.1"/>
    </source>
</evidence>
<accession>A0ACC0V470</accession>
<protein>
    <submittedName>
        <fullName evidence="1">Uncharacterized protein</fullName>
    </submittedName>
</protein>
<name>A0ACC0V470_9HYPO</name>
<dbReference type="Proteomes" id="UP001163324">
    <property type="component" value="Chromosome 4"/>
</dbReference>
<gene>
    <name evidence="1" type="ORF">N3K66_004956</name>
</gene>